<dbReference type="Gene3D" id="2.180.10.10">
    <property type="entry name" value="RHS repeat-associated core"/>
    <property type="match status" value="1"/>
</dbReference>
<comment type="caution">
    <text evidence="1">The sequence shown here is derived from an EMBL/GenBank/DDBJ whole genome shotgun (WGS) entry which is preliminary data.</text>
</comment>
<dbReference type="PANTHER" id="PTHR32305">
    <property type="match status" value="1"/>
</dbReference>
<proteinExistence type="predicted"/>
<evidence type="ECO:0000313" key="1">
    <source>
        <dbReference type="EMBL" id="GAA4333385.1"/>
    </source>
</evidence>
<reference evidence="2" key="1">
    <citation type="journal article" date="2019" name="Int. J. Syst. Evol. Microbiol.">
        <title>The Global Catalogue of Microorganisms (GCM) 10K type strain sequencing project: providing services to taxonomists for standard genome sequencing and annotation.</title>
        <authorList>
            <consortium name="The Broad Institute Genomics Platform"/>
            <consortium name="The Broad Institute Genome Sequencing Center for Infectious Disease"/>
            <person name="Wu L."/>
            <person name="Ma J."/>
        </authorList>
    </citation>
    <scope>NUCLEOTIDE SEQUENCE [LARGE SCALE GENOMIC DNA]</scope>
    <source>
        <strain evidence="2">JCM 17804</strain>
    </source>
</reference>
<evidence type="ECO:0008006" key="3">
    <source>
        <dbReference type="Google" id="ProtNLM"/>
    </source>
</evidence>
<sequence>MTAHNRFADLAVTPNPGVTSFAELVFNLRGAGQYFDVESGLRYNYFRSLIDIGRYTQPDPLGLGGGLHRIEHVRGNPLRYSDPSGLLNYEAQRQLDHWFGPMTDTSRCATPECAAGLLPTLKANPTACEMQCGMGSDDANGRALACAAISQFGKLMGVPGIPVTLACKAIDKHACVKSCEEKRQCN</sequence>
<evidence type="ECO:0000313" key="2">
    <source>
        <dbReference type="Proteomes" id="UP001500975"/>
    </source>
</evidence>
<accession>A0ABP8H377</accession>
<dbReference type="InterPro" id="IPR050708">
    <property type="entry name" value="T6SS_VgrG/RHS"/>
</dbReference>
<dbReference type="RefSeq" id="WP_345536104.1">
    <property type="nucleotide sequence ID" value="NZ_BAABGJ010000008.1"/>
</dbReference>
<keyword evidence="2" id="KW-1185">Reference proteome</keyword>
<dbReference type="Proteomes" id="UP001500975">
    <property type="component" value="Unassembled WGS sequence"/>
</dbReference>
<dbReference type="NCBIfam" id="TIGR03696">
    <property type="entry name" value="Rhs_assc_core"/>
    <property type="match status" value="1"/>
</dbReference>
<name>A0ABP8H377_9BURK</name>
<gene>
    <name evidence="1" type="ORF">GCM10023165_08490</name>
</gene>
<dbReference type="PANTHER" id="PTHR32305:SF15">
    <property type="entry name" value="PROTEIN RHSA-RELATED"/>
    <property type="match status" value="1"/>
</dbReference>
<dbReference type="EMBL" id="BAABGJ010000008">
    <property type="protein sequence ID" value="GAA4333385.1"/>
    <property type="molecule type" value="Genomic_DNA"/>
</dbReference>
<protein>
    <recommendedName>
        <fullName evidence="3">RHS repeat-associated core domain-containing protein</fullName>
    </recommendedName>
</protein>
<dbReference type="InterPro" id="IPR022385">
    <property type="entry name" value="Rhs_assc_core"/>
</dbReference>
<organism evidence="1 2">
    <name type="scientific">Variovorax defluvii</name>
    <dbReference type="NCBI Taxonomy" id="913761"/>
    <lineage>
        <taxon>Bacteria</taxon>
        <taxon>Pseudomonadati</taxon>
        <taxon>Pseudomonadota</taxon>
        <taxon>Betaproteobacteria</taxon>
        <taxon>Burkholderiales</taxon>
        <taxon>Comamonadaceae</taxon>
        <taxon>Variovorax</taxon>
    </lineage>
</organism>